<dbReference type="Proteomes" id="UP000813462">
    <property type="component" value="Unassembled WGS sequence"/>
</dbReference>
<name>A0A978V7B4_ZIZJJ</name>
<evidence type="ECO:0000256" key="3">
    <source>
        <dbReference type="SAM" id="MobiDB-lite"/>
    </source>
</evidence>
<dbReference type="GO" id="GO:0003723">
    <property type="term" value="F:RNA binding"/>
    <property type="evidence" value="ECO:0007669"/>
    <property type="project" value="UniProtKB-UniRule"/>
</dbReference>
<gene>
    <name evidence="5" type="ORF">FEM48_Zijuj06G0050400</name>
</gene>
<proteinExistence type="predicted"/>
<feature type="domain" description="K Homology" evidence="4">
    <location>
        <begin position="230"/>
        <end position="304"/>
    </location>
</feature>
<feature type="compositionally biased region" description="Polar residues" evidence="3">
    <location>
        <begin position="590"/>
        <end position="614"/>
    </location>
</feature>
<dbReference type="PANTHER" id="PTHR10288">
    <property type="entry name" value="KH DOMAIN CONTAINING RNA BINDING PROTEIN"/>
    <property type="match status" value="1"/>
</dbReference>
<feature type="compositionally biased region" description="Polar residues" evidence="3">
    <location>
        <begin position="566"/>
        <end position="583"/>
    </location>
</feature>
<keyword evidence="2" id="KW-0694">RNA-binding</keyword>
<feature type="compositionally biased region" description="Low complexity" evidence="3">
    <location>
        <begin position="618"/>
        <end position="632"/>
    </location>
</feature>
<sequence>MADEAQYSSGTDSASNKRKYEEQTTPPPPRRATGFSAPISSSPDSAPASYNSVPPPVDEIQLAKQRAQEIAARLFNNASVGAGAGAGAAGALDAKRPRVENGSGFDSNDKGFSSVPSDGKPFISNSNPSSIPVSYGFQGTSKRIDIPNGRVGVIIGKGGETIKYLQLQSGAKIQVTRDMDADLNSPTRMVELMGTPEQISKAEQLINDVLAGAESGGQGIVSRRLTGQAGSEQFVMKIPNNKVGLVIGKGGETIKNMQGRTGARIQVIPLHLPPGDTSIERTLQIDGTSEQIDNAKQLVNEVISEVCVIYVVNVASRYKGFEFGKVLVIFVLDFSLLRTYSHHGNLSMVSLYWTIGDTNMESFVLVFPQHRSVHVGCAKVDADNYCSIFKMVLRFVSITSWLFILLLGNVSQYLLNGIFVNRVRNPSMAGVYPQQGYQARPPTSWAPPGAPQMQQPGYGYGQPGSYSGPSPQYNMSQPSYPGYPQPSSGGYPSNWDQSTMPPTHQSTQGSGYDYYGQQPPPHQQQNPGGPAAPSDNTGYNYSQPPASGYQQGQGYVQDGYGGYHAASQSGYGQPPTYDQQQGYSAPPSYGNVTNPTQDVHSSSYGSQGDSTQVPPVQPSSVGQQGYGSSQQPSPNPAGYPPQGANQAGYGSQPPAQPGYGSQPPAQPGYGPGYGAPQTQKASANPPVYGQATQSPSTPGGYGQPAAQPGYTHSQPPPANYAQPDSGPQRGPPSSYSAGVSQPGYGPPPYGAPPGSQGSYGQVPPYNASYGSGYSQPPPYSGDGNASGNTRGGYDAAPTSQNAQQGGVAKSSPQS</sequence>
<feature type="region of interest" description="Disordered" evidence="3">
    <location>
        <begin position="439"/>
        <end position="814"/>
    </location>
</feature>
<feature type="region of interest" description="Disordered" evidence="3">
    <location>
        <begin position="1"/>
        <end position="61"/>
    </location>
</feature>
<evidence type="ECO:0000256" key="2">
    <source>
        <dbReference type="PROSITE-ProRule" id="PRU00117"/>
    </source>
</evidence>
<protein>
    <recommendedName>
        <fullName evidence="4">K Homology domain-containing protein</fullName>
    </recommendedName>
</protein>
<dbReference type="EMBL" id="JAEACU010000006">
    <property type="protein sequence ID" value="KAH7523799.1"/>
    <property type="molecule type" value="Genomic_DNA"/>
</dbReference>
<dbReference type="Pfam" id="PF00013">
    <property type="entry name" value="KH_1"/>
    <property type="match status" value="2"/>
</dbReference>
<dbReference type="Gene3D" id="3.30.1370.10">
    <property type="entry name" value="K Homology domain, type 1"/>
    <property type="match status" value="2"/>
</dbReference>
<reference evidence="5" key="1">
    <citation type="journal article" date="2021" name="Front. Plant Sci.">
        <title>Chromosome-Scale Genome Assembly for Chinese Sour Jujube and Insights Into Its Genome Evolution and Domestication Signature.</title>
        <authorList>
            <person name="Shen L.-Y."/>
            <person name="Luo H."/>
            <person name="Wang X.-L."/>
            <person name="Wang X.-M."/>
            <person name="Qiu X.-J."/>
            <person name="Liu H."/>
            <person name="Zhou S.-S."/>
            <person name="Jia K.-H."/>
            <person name="Nie S."/>
            <person name="Bao Y.-T."/>
            <person name="Zhang R.-G."/>
            <person name="Yun Q.-Z."/>
            <person name="Chai Y.-H."/>
            <person name="Lu J.-Y."/>
            <person name="Li Y."/>
            <person name="Zhao S.-W."/>
            <person name="Mao J.-F."/>
            <person name="Jia S.-G."/>
            <person name="Mao Y.-M."/>
        </authorList>
    </citation>
    <scope>NUCLEOTIDE SEQUENCE</scope>
    <source>
        <strain evidence="5">AT0</strain>
        <tissue evidence="5">Leaf</tissue>
    </source>
</reference>
<comment type="caution">
    <text evidence="5">The sequence shown here is derived from an EMBL/GenBank/DDBJ whole genome shotgun (WGS) entry which is preliminary data.</text>
</comment>
<dbReference type="SMART" id="SM00322">
    <property type="entry name" value="KH"/>
    <property type="match status" value="2"/>
</dbReference>
<feature type="compositionally biased region" description="Low complexity" evidence="3">
    <location>
        <begin position="548"/>
        <end position="558"/>
    </location>
</feature>
<dbReference type="InterPro" id="IPR004087">
    <property type="entry name" value="KH_dom"/>
</dbReference>
<feature type="compositionally biased region" description="Low complexity" evidence="3">
    <location>
        <begin position="451"/>
        <end position="493"/>
    </location>
</feature>
<feature type="compositionally biased region" description="Low complexity" evidence="3">
    <location>
        <begin position="752"/>
        <end position="761"/>
    </location>
</feature>
<dbReference type="InterPro" id="IPR036612">
    <property type="entry name" value="KH_dom_type_1_sf"/>
</dbReference>
<feature type="compositionally biased region" description="Polar residues" evidence="3">
    <location>
        <begin position="494"/>
        <end position="507"/>
    </location>
</feature>
<feature type="compositionally biased region" description="Polar residues" evidence="3">
    <location>
        <begin position="104"/>
        <end position="116"/>
    </location>
</feature>
<evidence type="ECO:0000313" key="6">
    <source>
        <dbReference type="Proteomes" id="UP000813462"/>
    </source>
</evidence>
<feature type="compositionally biased region" description="Low complexity" evidence="3">
    <location>
        <begin position="36"/>
        <end position="49"/>
    </location>
</feature>
<keyword evidence="1" id="KW-0677">Repeat</keyword>
<dbReference type="PROSITE" id="PS50084">
    <property type="entry name" value="KH_TYPE_1"/>
    <property type="match status" value="2"/>
</dbReference>
<feature type="domain" description="K Homology" evidence="4">
    <location>
        <begin position="138"/>
        <end position="211"/>
    </location>
</feature>
<feature type="region of interest" description="Disordered" evidence="3">
    <location>
        <begin position="99"/>
        <end position="128"/>
    </location>
</feature>
<dbReference type="AlphaFoldDB" id="A0A978V7B4"/>
<accession>A0A978V7B4</accession>
<feature type="compositionally biased region" description="Low complexity" evidence="3">
    <location>
        <begin position="646"/>
        <end position="663"/>
    </location>
</feature>
<organism evidence="5 6">
    <name type="scientific">Ziziphus jujuba var. spinosa</name>
    <dbReference type="NCBI Taxonomy" id="714518"/>
    <lineage>
        <taxon>Eukaryota</taxon>
        <taxon>Viridiplantae</taxon>
        <taxon>Streptophyta</taxon>
        <taxon>Embryophyta</taxon>
        <taxon>Tracheophyta</taxon>
        <taxon>Spermatophyta</taxon>
        <taxon>Magnoliopsida</taxon>
        <taxon>eudicotyledons</taxon>
        <taxon>Gunneridae</taxon>
        <taxon>Pentapetalae</taxon>
        <taxon>rosids</taxon>
        <taxon>fabids</taxon>
        <taxon>Rosales</taxon>
        <taxon>Rhamnaceae</taxon>
        <taxon>Paliureae</taxon>
        <taxon>Ziziphus</taxon>
    </lineage>
</organism>
<evidence type="ECO:0000313" key="5">
    <source>
        <dbReference type="EMBL" id="KAH7523799.1"/>
    </source>
</evidence>
<feature type="compositionally biased region" description="Polar residues" evidence="3">
    <location>
        <begin position="534"/>
        <end position="545"/>
    </location>
</feature>
<feature type="compositionally biased region" description="Polar residues" evidence="3">
    <location>
        <begin position="1"/>
        <end position="14"/>
    </location>
</feature>
<evidence type="ECO:0000256" key="1">
    <source>
        <dbReference type="ARBA" id="ARBA00022737"/>
    </source>
</evidence>
<dbReference type="SUPFAM" id="SSF54791">
    <property type="entry name" value="Eukaryotic type KH-domain (KH-domain type I)"/>
    <property type="match status" value="2"/>
</dbReference>
<evidence type="ECO:0000259" key="4">
    <source>
        <dbReference type="SMART" id="SM00322"/>
    </source>
</evidence>
<feature type="compositionally biased region" description="Low complexity" evidence="3">
    <location>
        <begin position="508"/>
        <end position="529"/>
    </location>
</feature>
<dbReference type="InterPro" id="IPR004088">
    <property type="entry name" value="KH_dom_type_1"/>
</dbReference>
<feature type="compositionally biased region" description="Polar residues" evidence="3">
    <location>
        <begin position="797"/>
        <end position="814"/>
    </location>
</feature>